<dbReference type="AlphaFoldDB" id="A0A6N0HN19"/>
<evidence type="ECO:0000256" key="3">
    <source>
        <dbReference type="ARBA" id="ARBA00022723"/>
    </source>
</evidence>
<keyword evidence="5" id="KW-0408">Iron</keyword>
<reference evidence="7 8" key="1">
    <citation type="submission" date="2020-05" db="EMBL/GenBank/DDBJ databases">
        <title>Horizontal transmission and recombination maintain forever young bacterial symbiont genomes.</title>
        <authorList>
            <person name="Russell S.L."/>
            <person name="Pepper-Tunick E."/>
            <person name="Svedberg J."/>
            <person name="Byrne A."/>
            <person name="Ruelas Castillo J."/>
            <person name="Vollmers C."/>
            <person name="Beinart R.A."/>
            <person name="Corbett-Detig R."/>
        </authorList>
    </citation>
    <scope>NUCLEOTIDE SEQUENCE [LARGE SCALE GENOMIC DNA]</scope>
    <source>
        <strain evidence="7">JDF_Ridge</strain>
    </source>
</reference>
<dbReference type="PRINTS" id="PR00607">
    <property type="entry name" value="CYTCHROMECIE"/>
</dbReference>
<dbReference type="Proteomes" id="UP000509429">
    <property type="component" value="Chromosome"/>
</dbReference>
<keyword evidence="2" id="KW-0349">Heme</keyword>
<accession>A0A6N0HN19</accession>
<proteinExistence type="predicted"/>
<dbReference type="PANTHER" id="PTHR40942">
    <property type="match status" value="1"/>
</dbReference>
<organism evidence="7 8">
    <name type="scientific">Candidatus Ruthia endofausta</name>
    <dbReference type="NCBI Taxonomy" id="2738852"/>
    <lineage>
        <taxon>Bacteria</taxon>
        <taxon>Pseudomonadati</taxon>
        <taxon>Pseudomonadota</taxon>
        <taxon>Gammaproteobacteria</taxon>
        <taxon>Candidatus Pseudothioglobaceae</taxon>
        <taxon>Candidatus Ruthturnera</taxon>
    </lineage>
</organism>
<dbReference type="PANTHER" id="PTHR40942:SF4">
    <property type="entry name" value="CYTOCHROME C5"/>
    <property type="match status" value="1"/>
</dbReference>
<dbReference type="KEGG" id="reo:HUE58_00560"/>
<feature type="domain" description="Cytochrome c" evidence="6">
    <location>
        <begin position="18"/>
        <end position="92"/>
    </location>
</feature>
<dbReference type="RefSeq" id="WP_174605160.1">
    <property type="nucleotide sequence ID" value="NZ_CP054490.1"/>
</dbReference>
<dbReference type="InterPro" id="IPR036909">
    <property type="entry name" value="Cyt_c-like_dom_sf"/>
</dbReference>
<dbReference type="InterPro" id="IPR009056">
    <property type="entry name" value="Cyt_c-like_dom"/>
</dbReference>
<protein>
    <submittedName>
        <fullName evidence="7">Cytochrome c5 family protein</fullName>
    </submittedName>
</protein>
<dbReference type="EMBL" id="CP054490">
    <property type="protein sequence ID" value="QKQ23720.1"/>
    <property type="molecule type" value="Genomic_DNA"/>
</dbReference>
<dbReference type="InterPro" id="IPR002323">
    <property type="entry name" value="Cyt_CIE"/>
</dbReference>
<sequence length="94" mass="9935">MIFDVNIIKAPVAVATKPRSGKEVCTSVYASCHSIGIAGAPKFGVKTDWTPRIKRGIARFSQSGNLGVGAMPPKGTCITCSDDELKAAIEHMTK</sequence>
<dbReference type="GO" id="GO:0005506">
    <property type="term" value="F:iron ion binding"/>
    <property type="evidence" value="ECO:0007669"/>
    <property type="project" value="InterPro"/>
</dbReference>
<dbReference type="SUPFAM" id="SSF46626">
    <property type="entry name" value="Cytochrome c"/>
    <property type="match status" value="1"/>
</dbReference>
<evidence type="ECO:0000256" key="1">
    <source>
        <dbReference type="ARBA" id="ARBA00022448"/>
    </source>
</evidence>
<evidence type="ECO:0000313" key="8">
    <source>
        <dbReference type="Proteomes" id="UP000509429"/>
    </source>
</evidence>
<evidence type="ECO:0000313" key="7">
    <source>
        <dbReference type="EMBL" id="QKQ23720.1"/>
    </source>
</evidence>
<keyword evidence="3" id="KW-0479">Metal-binding</keyword>
<keyword evidence="4" id="KW-0249">Electron transport</keyword>
<dbReference type="GO" id="GO:0009055">
    <property type="term" value="F:electron transfer activity"/>
    <property type="evidence" value="ECO:0007669"/>
    <property type="project" value="InterPro"/>
</dbReference>
<dbReference type="Gene3D" id="1.10.760.10">
    <property type="entry name" value="Cytochrome c-like domain"/>
    <property type="match status" value="1"/>
</dbReference>
<evidence type="ECO:0000256" key="2">
    <source>
        <dbReference type="ARBA" id="ARBA00022617"/>
    </source>
</evidence>
<evidence type="ECO:0000259" key="6">
    <source>
        <dbReference type="Pfam" id="PF13442"/>
    </source>
</evidence>
<gene>
    <name evidence="7" type="ORF">HUE58_00560</name>
</gene>
<name>A0A6N0HN19_9GAMM</name>
<keyword evidence="8" id="KW-1185">Reference proteome</keyword>
<evidence type="ECO:0000256" key="4">
    <source>
        <dbReference type="ARBA" id="ARBA00022982"/>
    </source>
</evidence>
<keyword evidence="1" id="KW-0813">Transport</keyword>
<dbReference type="GO" id="GO:0020037">
    <property type="term" value="F:heme binding"/>
    <property type="evidence" value="ECO:0007669"/>
    <property type="project" value="InterPro"/>
</dbReference>
<evidence type="ECO:0000256" key="5">
    <source>
        <dbReference type="ARBA" id="ARBA00023004"/>
    </source>
</evidence>
<dbReference type="Pfam" id="PF13442">
    <property type="entry name" value="Cytochrome_CBB3"/>
    <property type="match status" value="1"/>
</dbReference>